<comment type="caution">
    <text evidence="2">The sequence shown here is derived from an EMBL/GenBank/DDBJ whole genome shotgun (WGS) entry which is preliminary data.</text>
</comment>
<keyword evidence="3" id="KW-1185">Reference proteome</keyword>
<evidence type="ECO:0000313" key="2">
    <source>
        <dbReference type="EMBL" id="KAJ7651758.1"/>
    </source>
</evidence>
<feature type="compositionally biased region" description="Basic and acidic residues" evidence="1">
    <location>
        <begin position="290"/>
        <end position="305"/>
    </location>
</feature>
<dbReference type="AlphaFoldDB" id="A0AAD7FZK7"/>
<organism evidence="2 3">
    <name type="scientific">Mycena rosella</name>
    <name type="common">Pink bonnet</name>
    <name type="synonym">Agaricus rosellus</name>
    <dbReference type="NCBI Taxonomy" id="1033263"/>
    <lineage>
        <taxon>Eukaryota</taxon>
        <taxon>Fungi</taxon>
        <taxon>Dikarya</taxon>
        <taxon>Basidiomycota</taxon>
        <taxon>Agaricomycotina</taxon>
        <taxon>Agaricomycetes</taxon>
        <taxon>Agaricomycetidae</taxon>
        <taxon>Agaricales</taxon>
        <taxon>Marasmiineae</taxon>
        <taxon>Mycenaceae</taxon>
        <taxon>Mycena</taxon>
    </lineage>
</organism>
<sequence length="311" mass="35322">MSTGRFRLVPSTLSDPPRPPPTANTTPSYITFQASPAAPTPGSFAHDEVCPKYNHRWNNWAHFEAWLAQEQQEDCVELRLTNTYLGMPVFERGLRYRCSRAGTGGVKEYTKRHPEWERKIPPKRTGCPCTLLVKQYPGVSTILGNYFKEHNHSIGSENLRFMRIPNETREYIAGLVRLRVASDHILQMLHRGAYENDRPSATSTPSRADFIQLRDIRRIEKEIEAEKVRLHPDDGLSTLRWVESLRAKGHLLGFKSKTDPPPAGSNLDRDVFTLMVQTEPDMASARLISGHHESNEPSDPKRVAAETDDLI</sequence>
<name>A0AAD7FZK7_MYCRO</name>
<dbReference type="EMBL" id="JARKIE010000360">
    <property type="protein sequence ID" value="KAJ7651758.1"/>
    <property type="molecule type" value="Genomic_DNA"/>
</dbReference>
<evidence type="ECO:0008006" key="4">
    <source>
        <dbReference type="Google" id="ProtNLM"/>
    </source>
</evidence>
<dbReference type="Proteomes" id="UP001221757">
    <property type="component" value="Unassembled WGS sequence"/>
</dbReference>
<accession>A0AAD7FZK7</accession>
<protein>
    <recommendedName>
        <fullName evidence="4">FAR1 domain-containing protein</fullName>
    </recommendedName>
</protein>
<gene>
    <name evidence="2" type="ORF">B0H17DRAFT_1147643</name>
</gene>
<feature type="region of interest" description="Disordered" evidence="1">
    <location>
        <begin position="1"/>
        <end position="27"/>
    </location>
</feature>
<evidence type="ECO:0000313" key="3">
    <source>
        <dbReference type="Proteomes" id="UP001221757"/>
    </source>
</evidence>
<reference evidence="2" key="1">
    <citation type="submission" date="2023-03" db="EMBL/GenBank/DDBJ databases">
        <title>Massive genome expansion in bonnet fungi (Mycena s.s.) driven by repeated elements and novel gene families across ecological guilds.</title>
        <authorList>
            <consortium name="Lawrence Berkeley National Laboratory"/>
            <person name="Harder C.B."/>
            <person name="Miyauchi S."/>
            <person name="Viragh M."/>
            <person name="Kuo A."/>
            <person name="Thoen E."/>
            <person name="Andreopoulos B."/>
            <person name="Lu D."/>
            <person name="Skrede I."/>
            <person name="Drula E."/>
            <person name="Henrissat B."/>
            <person name="Morin E."/>
            <person name="Kohler A."/>
            <person name="Barry K."/>
            <person name="LaButti K."/>
            <person name="Morin E."/>
            <person name="Salamov A."/>
            <person name="Lipzen A."/>
            <person name="Mereny Z."/>
            <person name="Hegedus B."/>
            <person name="Baldrian P."/>
            <person name="Stursova M."/>
            <person name="Weitz H."/>
            <person name="Taylor A."/>
            <person name="Grigoriev I.V."/>
            <person name="Nagy L.G."/>
            <person name="Martin F."/>
            <person name="Kauserud H."/>
        </authorList>
    </citation>
    <scope>NUCLEOTIDE SEQUENCE</scope>
    <source>
        <strain evidence="2">CBHHK067</strain>
    </source>
</reference>
<evidence type="ECO:0000256" key="1">
    <source>
        <dbReference type="SAM" id="MobiDB-lite"/>
    </source>
</evidence>
<proteinExistence type="predicted"/>
<feature type="region of interest" description="Disordered" evidence="1">
    <location>
        <begin position="290"/>
        <end position="311"/>
    </location>
</feature>